<name>A0A834FJX2_ORYME</name>
<gene>
    <name evidence="1" type="ORF">FQA47_024475</name>
</gene>
<proteinExistence type="predicted"/>
<evidence type="ECO:0000313" key="1">
    <source>
        <dbReference type="EMBL" id="KAF6735543.1"/>
    </source>
</evidence>
<organism evidence="1 2">
    <name type="scientific">Oryzias melastigma</name>
    <name type="common">Marine medaka</name>
    <dbReference type="NCBI Taxonomy" id="30732"/>
    <lineage>
        <taxon>Eukaryota</taxon>
        <taxon>Metazoa</taxon>
        <taxon>Chordata</taxon>
        <taxon>Craniata</taxon>
        <taxon>Vertebrata</taxon>
        <taxon>Euteleostomi</taxon>
        <taxon>Actinopterygii</taxon>
        <taxon>Neopterygii</taxon>
        <taxon>Teleostei</taxon>
        <taxon>Neoteleostei</taxon>
        <taxon>Acanthomorphata</taxon>
        <taxon>Ovalentaria</taxon>
        <taxon>Atherinomorphae</taxon>
        <taxon>Beloniformes</taxon>
        <taxon>Adrianichthyidae</taxon>
        <taxon>Oryziinae</taxon>
        <taxon>Oryzias</taxon>
    </lineage>
</organism>
<dbReference type="Proteomes" id="UP000646548">
    <property type="component" value="Unassembled WGS sequence"/>
</dbReference>
<sequence length="96" mass="10639">MHENGCTRPRPHVHAVSTRSIKATEHFDQSARVSHPPLSIATSGIACARTHAQHLLHASFAAAHRQPAIPGGKEQMKRKAVYLRHRFHISPSLLQT</sequence>
<accession>A0A834FJX2</accession>
<dbReference type="AlphaFoldDB" id="A0A834FJX2"/>
<dbReference type="EMBL" id="WKFB01000104">
    <property type="protein sequence ID" value="KAF6735543.1"/>
    <property type="molecule type" value="Genomic_DNA"/>
</dbReference>
<comment type="caution">
    <text evidence="1">The sequence shown here is derived from an EMBL/GenBank/DDBJ whole genome shotgun (WGS) entry which is preliminary data.</text>
</comment>
<protein>
    <submittedName>
        <fullName evidence="1">Uncharacterized protein</fullName>
    </submittedName>
</protein>
<reference evidence="1" key="1">
    <citation type="journal article" name="BMC Genomics">
        <title>Long-read sequencing and de novo genome assembly of marine medaka (Oryzias melastigma).</title>
        <authorList>
            <person name="Liang P."/>
            <person name="Saqib H.S.A."/>
            <person name="Ni X."/>
            <person name="Shen Y."/>
        </authorList>
    </citation>
    <scope>NUCLEOTIDE SEQUENCE</scope>
    <source>
        <strain evidence="1">Bigg-433</strain>
    </source>
</reference>
<evidence type="ECO:0000313" key="2">
    <source>
        <dbReference type="Proteomes" id="UP000646548"/>
    </source>
</evidence>